<dbReference type="PROSITE" id="PS50157">
    <property type="entry name" value="ZINC_FINGER_C2H2_2"/>
    <property type="match status" value="1"/>
</dbReference>
<proteinExistence type="predicted"/>
<dbReference type="AlphaFoldDB" id="A0A5E4R814"/>
<dbReference type="SMART" id="SM00355">
    <property type="entry name" value="ZnF_C2H2"/>
    <property type="match status" value="2"/>
</dbReference>
<gene>
    <name evidence="3" type="ORF">LSINAPIS_LOCUS15255</name>
</gene>
<dbReference type="InterPro" id="IPR013087">
    <property type="entry name" value="Znf_C2H2_type"/>
</dbReference>
<evidence type="ECO:0000259" key="2">
    <source>
        <dbReference type="PROSITE" id="PS50157"/>
    </source>
</evidence>
<dbReference type="EMBL" id="FZQP02007021">
    <property type="protein sequence ID" value="VVD05786.1"/>
    <property type="molecule type" value="Genomic_DNA"/>
</dbReference>
<protein>
    <recommendedName>
        <fullName evidence="2">C2H2-type domain-containing protein</fullName>
    </recommendedName>
</protein>
<evidence type="ECO:0000313" key="4">
    <source>
        <dbReference type="Proteomes" id="UP000324832"/>
    </source>
</evidence>
<accession>A0A5E4R814</accession>
<keyword evidence="1" id="KW-0862">Zinc</keyword>
<sequence>MNAREEIVGDIQSKKKMNRKVMKQNIIRYQCPECNVSYKSTLMAAKHIQAYHTRTKSGKNAKPQLPIKIEECCICDKPFRSDEYHNCTESNNPPTFVCTACDATFNDIPTFDNHTLKIHGNGLETFYFPSSAEFIDWKTAMEQETCNKYSIQTDVNSKTYFHCNYSNININKSKVIYLCPSLILAQAFTKGIQVHFYKTHHKHCTVEYKLSSKFRKYSITNILSLSHASGIDDDLYLHFKKLMESIILDAAKINIDGLKVLTCQALEMMTVLSCYDEDHDDIPSPMPVVKKSMTDSQITEELEGIKKTNKRAAMKEPQKIKS</sequence>
<organism evidence="3 4">
    <name type="scientific">Leptidea sinapis</name>
    <dbReference type="NCBI Taxonomy" id="189913"/>
    <lineage>
        <taxon>Eukaryota</taxon>
        <taxon>Metazoa</taxon>
        <taxon>Ecdysozoa</taxon>
        <taxon>Arthropoda</taxon>
        <taxon>Hexapoda</taxon>
        <taxon>Insecta</taxon>
        <taxon>Pterygota</taxon>
        <taxon>Neoptera</taxon>
        <taxon>Endopterygota</taxon>
        <taxon>Lepidoptera</taxon>
        <taxon>Glossata</taxon>
        <taxon>Ditrysia</taxon>
        <taxon>Papilionoidea</taxon>
        <taxon>Pieridae</taxon>
        <taxon>Dismorphiinae</taxon>
        <taxon>Leptidea</taxon>
    </lineage>
</organism>
<dbReference type="GO" id="GO:0008270">
    <property type="term" value="F:zinc ion binding"/>
    <property type="evidence" value="ECO:0007669"/>
    <property type="project" value="UniProtKB-KW"/>
</dbReference>
<evidence type="ECO:0000313" key="3">
    <source>
        <dbReference type="EMBL" id="VVD05786.1"/>
    </source>
</evidence>
<reference evidence="3 4" key="1">
    <citation type="submission" date="2017-07" db="EMBL/GenBank/DDBJ databases">
        <authorList>
            <person name="Talla V."/>
            <person name="Backstrom N."/>
        </authorList>
    </citation>
    <scope>NUCLEOTIDE SEQUENCE [LARGE SCALE GENOMIC DNA]</scope>
</reference>
<keyword evidence="1" id="KW-0863">Zinc-finger</keyword>
<keyword evidence="4" id="KW-1185">Reference proteome</keyword>
<dbReference type="Proteomes" id="UP000324832">
    <property type="component" value="Unassembled WGS sequence"/>
</dbReference>
<evidence type="ECO:0000256" key="1">
    <source>
        <dbReference type="PROSITE-ProRule" id="PRU00042"/>
    </source>
</evidence>
<keyword evidence="1" id="KW-0479">Metal-binding</keyword>
<dbReference type="PROSITE" id="PS00028">
    <property type="entry name" value="ZINC_FINGER_C2H2_1"/>
    <property type="match status" value="2"/>
</dbReference>
<feature type="domain" description="C2H2-type" evidence="2">
    <location>
        <begin position="29"/>
        <end position="57"/>
    </location>
</feature>
<name>A0A5E4R814_9NEOP</name>